<accession>A0A3N4I654</accession>
<gene>
    <name evidence="2" type="ORF">BJ508DRAFT_326237</name>
</gene>
<reference evidence="2 3" key="1">
    <citation type="journal article" date="2018" name="Nat. Ecol. Evol.">
        <title>Pezizomycetes genomes reveal the molecular basis of ectomycorrhizal truffle lifestyle.</title>
        <authorList>
            <person name="Murat C."/>
            <person name="Payen T."/>
            <person name="Noel B."/>
            <person name="Kuo A."/>
            <person name="Morin E."/>
            <person name="Chen J."/>
            <person name="Kohler A."/>
            <person name="Krizsan K."/>
            <person name="Balestrini R."/>
            <person name="Da Silva C."/>
            <person name="Montanini B."/>
            <person name="Hainaut M."/>
            <person name="Levati E."/>
            <person name="Barry K.W."/>
            <person name="Belfiori B."/>
            <person name="Cichocki N."/>
            <person name="Clum A."/>
            <person name="Dockter R.B."/>
            <person name="Fauchery L."/>
            <person name="Guy J."/>
            <person name="Iotti M."/>
            <person name="Le Tacon F."/>
            <person name="Lindquist E.A."/>
            <person name="Lipzen A."/>
            <person name="Malagnac F."/>
            <person name="Mello A."/>
            <person name="Molinier V."/>
            <person name="Miyauchi S."/>
            <person name="Poulain J."/>
            <person name="Riccioni C."/>
            <person name="Rubini A."/>
            <person name="Sitrit Y."/>
            <person name="Splivallo R."/>
            <person name="Traeger S."/>
            <person name="Wang M."/>
            <person name="Zifcakova L."/>
            <person name="Wipf D."/>
            <person name="Zambonelli A."/>
            <person name="Paolocci F."/>
            <person name="Nowrousian M."/>
            <person name="Ottonello S."/>
            <person name="Baldrian P."/>
            <person name="Spatafora J.W."/>
            <person name="Henrissat B."/>
            <person name="Nagy L.G."/>
            <person name="Aury J.M."/>
            <person name="Wincker P."/>
            <person name="Grigoriev I.V."/>
            <person name="Bonfante P."/>
            <person name="Martin F.M."/>
        </authorList>
    </citation>
    <scope>NUCLEOTIDE SEQUENCE [LARGE SCALE GENOMIC DNA]</scope>
    <source>
        <strain evidence="2 3">RN42</strain>
    </source>
</reference>
<protein>
    <submittedName>
        <fullName evidence="2">Uncharacterized protein</fullName>
    </submittedName>
</protein>
<dbReference type="EMBL" id="ML119678">
    <property type="protein sequence ID" value="RPA81549.1"/>
    <property type="molecule type" value="Genomic_DNA"/>
</dbReference>
<dbReference type="AlphaFoldDB" id="A0A3N4I654"/>
<feature type="region of interest" description="Disordered" evidence="1">
    <location>
        <begin position="1"/>
        <end position="24"/>
    </location>
</feature>
<evidence type="ECO:0000313" key="2">
    <source>
        <dbReference type="EMBL" id="RPA81549.1"/>
    </source>
</evidence>
<organism evidence="2 3">
    <name type="scientific">Ascobolus immersus RN42</name>
    <dbReference type="NCBI Taxonomy" id="1160509"/>
    <lineage>
        <taxon>Eukaryota</taxon>
        <taxon>Fungi</taxon>
        <taxon>Dikarya</taxon>
        <taxon>Ascomycota</taxon>
        <taxon>Pezizomycotina</taxon>
        <taxon>Pezizomycetes</taxon>
        <taxon>Pezizales</taxon>
        <taxon>Ascobolaceae</taxon>
        <taxon>Ascobolus</taxon>
    </lineage>
</organism>
<evidence type="ECO:0000313" key="3">
    <source>
        <dbReference type="Proteomes" id="UP000275078"/>
    </source>
</evidence>
<keyword evidence="3" id="KW-1185">Reference proteome</keyword>
<dbReference type="Proteomes" id="UP000275078">
    <property type="component" value="Unassembled WGS sequence"/>
</dbReference>
<proteinExistence type="predicted"/>
<feature type="region of interest" description="Disordered" evidence="1">
    <location>
        <begin position="58"/>
        <end position="83"/>
    </location>
</feature>
<evidence type="ECO:0000256" key="1">
    <source>
        <dbReference type="SAM" id="MobiDB-lite"/>
    </source>
</evidence>
<name>A0A3N4I654_ASCIM</name>
<sequence length="381" mass="42608">MGNREGASRAIVQMSKTAPQDEATIVELEPTTYVQRRAAAATASMRPKSKTLALLRSSSTMQSDEGFLPSGASPSKQADDEEDATVNYEDIVEQPTTFDKKKKRNVARPGRAIKTVLSAGQLEILTDKTFRAITLKHALFVKPFLDSTKKDDEKLVERIVGYSRNMFRSATDFIKTNYLVDESSKKTYTPEYLYEHDRFATPPQYYDVLPNSHVLFLSPNIILFICRYFYGNYRCIGSQLLLAAQLCHKLNDIFLCFVASVLKMALRCIIFHESYSTEEDETIFVKMLTLWQLQRASGLNGKILEGVGMQIGALANNGNPPSETELTLMVAKATPKGGDTLFTDEQKAQVEATLREMNASSATLLQSYNRITGKRSGKKKT</sequence>